<dbReference type="GO" id="GO:0046872">
    <property type="term" value="F:metal ion binding"/>
    <property type="evidence" value="ECO:0007669"/>
    <property type="project" value="UniProtKB-KW"/>
</dbReference>
<evidence type="ECO:0000259" key="5">
    <source>
        <dbReference type="Pfam" id="PF03328"/>
    </source>
</evidence>
<dbReference type="PANTHER" id="PTHR30502:SF0">
    <property type="entry name" value="PHOSPHOENOLPYRUVATE CARBOXYLASE FAMILY PROTEIN"/>
    <property type="match status" value="1"/>
</dbReference>
<protein>
    <submittedName>
        <fullName evidence="6">Aldolase</fullName>
    </submittedName>
</protein>
<organism evidence="6 7">
    <name type="scientific">Baekduia soli</name>
    <dbReference type="NCBI Taxonomy" id="496014"/>
    <lineage>
        <taxon>Bacteria</taxon>
        <taxon>Bacillati</taxon>
        <taxon>Actinomycetota</taxon>
        <taxon>Thermoleophilia</taxon>
        <taxon>Solirubrobacterales</taxon>
        <taxon>Baekduiaceae</taxon>
        <taxon>Baekduia</taxon>
    </lineage>
</organism>
<dbReference type="KEGG" id="bsol:FSW04_02240"/>
<feature type="domain" description="HpcH/HpaI aldolase/citrate lyase" evidence="5">
    <location>
        <begin position="57"/>
        <end position="275"/>
    </location>
</feature>
<comment type="similarity">
    <text evidence="1">Belongs to the HpcH/HpaI aldolase family.</text>
</comment>
<evidence type="ECO:0000256" key="1">
    <source>
        <dbReference type="ARBA" id="ARBA00005568"/>
    </source>
</evidence>
<dbReference type="InterPro" id="IPR040442">
    <property type="entry name" value="Pyrv_kinase-like_dom_sf"/>
</dbReference>
<dbReference type="InterPro" id="IPR050251">
    <property type="entry name" value="HpcH-HpaI_aldolase"/>
</dbReference>
<dbReference type="Gene3D" id="3.20.20.60">
    <property type="entry name" value="Phosphoenolpyruvate-binding domains"/>
    <property type="match status" value="1"/>
</dbReference>
<dbReference type="GO" id="GO:0005737">
    <property type="term" value="C:cytoplasm"/>
    <property type="evidence" value="ECO:0007669"/>
    <property type="project" value="TreeGrafter"/>
</dbReference>
<dbReference type="OrthoDB" id="86160at2"/>
<evidence type="ECO:0000313" key="6">
    <source>
        <dbReference type="EMBL" id="QEC46513.1"/>
    </source>
</evidence>
<reference evidence="6 7" key="1">
    <citation type="journal article" date="2018" name="J. Microbiol.">
        <title>Baekduia soli gen. nov., sp. nov., a novel bacterium isolated from the soil of Baekdu Mountain and proposal of a novel family name, Baekduiaceae fam. nov.</title>
        <authorList>
            <person name="An D.S."/>
            <person name="Siddiqi M.Z."/>
            <person name="Kim K.H."/>
            <person name="Yu H.S."/>
            <person name="Im W.T."/>
        </authorList>
    </citation>
    <scope>NUCLEOTIDE SEQUENCE [LARGE SCALE GENOMIC DNA]</scope>
    <source>
        <strain evidence="6 7">BR7-21</strain>
    </source>
</reference>
<dbReference type="SUPFAM" id="SSF51621">
    <property type="entry name" value="Phosphoenolpyruvate/pyruvate domain"/>
    <property type="match status" value="1"/>
</dbReference>
<dbReference type="PANTHER" id="PTHR30502">
    <property type="entry name" value="2-KETO-3-DEOXY-L-RHAMNONATE ALDOLASE"/>
    <property type="match status" value="1"/>
</dbReference>
<gene>
    <name evidence="6" type="ORF">FSW04_02240</name>
</gene>
<name>A0A5B8U0H5_9ACTN</name>
<dbReference type="Pfam" id="PF03328">
    <property type="entry name" value="HpcH_HpaI"/>
    <property type="match status" value="1"/>
</dbReference>
<evidence type="ECO:0000313" key="7">
    <source>
        <dbReference type="Proteomes" id="UP000321805"/>
    </source>
</evidence>
<proteinExistence type="inferred from homology"/>
<keyword evidence="7" id="KW-1185">Reference proteome</keyword>
<accession>A0A5B8U0H5</accession>
<dbReference type="InterPro" id="IPR015813">
    <property type="entry name" value="Pyrv/PenolPyrv_kinase-like_dom"/>
</dbReference>
<dbReference type="InterPro" id="IPR005000">
    <property type="entry name" value="Aldolase/citrate-lyase_domain"/>
</dbReference>
<dbReference type="Proteomes" id="UP000321805">
    <property type="component" value="Chromosome"/>
</dbReference>
<sequence length="292" mass="30094">MVGSATGRYNGGVASRHAGSNPGHPQGTERTVAMSDWSVLETSRELRRRWDSGQATFGAWVASGSPHVVELLCAAGPDWIVLDGQHGYADAATLPGLLRAAAISRTPAIVRVASNDGPAIGTALDLGANGVIVPMVDDAEQAARAVAACRYGPAGTRSFGPTRAALASPPFSTAVGDDTAICIVMAETVRAVENIEAIVAVDGVHGVFIGPLDLAISIGRPPTFTIDDPEVRAYMLTVRDACRAAGCAVGTFPATAHIPDWAAEGFEFLGLVADGEILSRVPREMLAAARGA</sequence>
<dbReference type="GO" id="GO:0016832">
    <property type="term" value="F:aldehyde-lyase activity"/>
    <property type="evidence" value="ECO:0007669"/>
    <property type="project" value="TreeGrafter"/>
</dbReference>
<keyword evidence="2" id="KW-0479">Metal-binding</keyword>
<dbReference type="AlphaFoldDB" id="A0A5B8U0H5"/>
<evidence type="ECO:0000256" key="4">
    <source>
        <dbReference type="SAM" id="MobiDB-lite"/>
    </source>
</evidence>
<evidence type="ECO:0000256" key="2">
    <source>
        <dbReference type="ARBA" id="ARBA00022723"/>
    </source>
</evidence>
<dbReference type="EMBL" id="CP042430">
    <property type="protein sequence ID" value="QEC46513.1"/>
    <property type="molecule type" value="Genomic_DNA"/>
</dbReference>
<feature type="region of interest" description="Disordered" evidence="4">
    <location>
        <begin position="1"/>
        <end position="33"/>
    </location>
</feature>
<keyword evidence="3" id="KW-0456">Lyase</keyword>
<evidence type="ECO:0000256" key="3">
    <source>
        <dbReference type="ARBA" id="ARBA00023239"/>
    </source>
</evidence>